<sequence length="348" mass="39507">MDPRLDAVAALLSSRATSLYHWLQLHAPSRSDTLSDPTKSREALINNSLTGAGTRFAQNWYELLPWQRERVVDRLLAAYCTTRTPHEDFLWDKLNYQQLRRAVGFMEIPKESALAVMDTQAAPYVQVSNLVRDIRNLCIDSRRTDALNSSTTWEKAFLGPAGVTRGKLYRLERPVSQRVVHEVRELYAQVRKRLPTGDAIDDVLVSADVVLARAHDSLQPASTRFSAFVGFLEDLIKLYESYPAHKADAAALRVVRESFEKLMRVAEVPTVVERRTAEVHFSMLSIDQQVQAVARARALLYHACGQTYALRPLLDVQHVQAELLNALEQPQLMRLVRDVRAADVQQRH</sequence>
<protein>
    <submittedName>
        <fullName evidence="1">Uncharacterized protein</fullName>
    </submittedName>
</protein>
<evidence type="ECO:0000313" key="2">
    <source>
        <dbReference type="Proteomes" id="UP000053890"/>
    </source>
</evidence>
<dbReference type="GeneID" id="28975042"/>
<organism evidence="1 2">
    <name type="scientific">Rhodotorula graminis (strain WP1)</name>
    <dbReference type="NCBI Taxonomy" id="578459"/>
    <lineage>
        <taxon>Eukaryota</taxon>
        <taxon>Fungi</taxon>
        <taxon>Dikarya</taxon>
        <taxon>Basidiomycota</taxon>
        <taxon>Pucciniomycotina</taxon>
        <taxon>Microbotryomycetes</taxon>
        <taxon>Sporidiobolales</taxon>
        <taxon>Sporidiobolaceae</taxon>
        <taxon>Rhodotorula</taxon>
    </lineage>
</organism>
<accession>A0A0P9EK57</accession>
<dbReference type="AlphaFoldDB" id="A0A0P9EK57"/>
<keyword evidence="2" id="KW-1185">Reference proteome</keyword>
<dbReference type="RefSeq" id="XP_018270107.1">
    <property type="nucleotide sequence ID" value="XM_018414594.1"/>
</dbReference>
<dbReference type="OrthoDB" id="10673382at2759"/>
<gene>
    <name evidence="1" type="ORF">RHOBADRAFT_45354</name>
</gene>
<name>A0A0P9EK57_RHOGW</name>
<evidence type="ECO:0000313" key="1">
    <source>
        <dbReference type="EMBL" id="KPV74058.1"/>
    </source>
</evidence>
<dbReference type="EMBL" id="KQ474081">
    <property type="protein sequence ID" value="KPV74058.1"/>
    <property type="molecule type" value="Genomic_DNA"/>
</dbReference>
<dbReference type="Proteomes" id="UP000053890">
    <property type="component" value="Unassembled WGS sequence"/>
</dbReference>
<reference evidence="1 2" key="1">
    <citation type="journal article" date="2015" name="Front. Microbiol.">
        <title>Genome sequence of the plant growth promoting endophytic yeast Rhodotorula graminis WP1.</title>
        <authorList>
            <person name="Firrincieli A."/>
            <person name="Otillar R."/>
            <person name="Salamov A."/>
            <person name="Schmutz J."/>
            <person name="Khan Z."/>
            <person name="Redman R.S."/>
            <person name="Fleck N.D."/>
            <person name="Lindquist E."/>
            <person name="Grigoriev I.V."/>
            <person name="Doty S.L."/>
        </authorList>
    </citation>
    <scope>NUCLEOTIDE SEQUENCE [LARGE SCALE GENOMIC DNA]</scope>
    <source>
        <strain evidence="1 2">WP1</strain>
    </source>
</reference>
<proteinExistence type="predicted"/>